<dbReference type="InterPro" id="IPR003593">
    <property type="entry name" value="AAA+_ATPase"/>
</dbReference>
<name>A0ABU4Y0Q8_9HYPH</name>
<gene>
    <name evidence="5" type="ORF">RFN28_15560</name>
</gene>
<dbReference type="InterPro" id="IPR051120">
    <property type="entry name" value="ABC_AA/LPS_Transport"/>
</dbReference>
<dbReference type="PANTHER" id="PTHR45772:SF4">
    <property type="entry name" value="ABC TRANSPORTER ATP-BINDING PROTEIN"/>
    <property type="match status" value="1"/>
</dbReference>
<evidence type="ECO:0000313" key="6">
    <source>
        <dbReference type="Proteomes" id="UP001287059"/>
    </source>
</evidence>
<comment type="caution">
    <text evidence="5">The sequence shown here is derived from an EMBL/GenBank/DDBJ whole genome shotgun (WGS) entry which is preliminary data.</text>
</comment>
<organism evidence="5 6">
    <name type="scientific">Mesorhizobium album</name>
    <dbReference type="NCBI Taxonomy" id="3072314"/>
    <lineage>
        <taxon>Bacteria</taxon>
        <taxon>Pseudomonadati</taxon>
        <taxon>Pseudomonadota</taxon>
        <taxon>Alphaproteobacteria</taxon>
        <taxon>Hyphomicrobiales</taxon>
        <taxon>Phyllobacteriaceae</taxon>
        <taxon>Mesorhizobium</taxon>
    </lineage>
</organism>
<dbReference type="InterPro" id="IPR032823">
    <property type="entry name" value="BCA_ABC_TP_C"/>
</dbReference>
<reference evidence="5 6" key="1">
    <citation type="submission" date="2023-08" db="EMBL/GenBank/DDBJ databases">
        <title>Implementing the SeqCode for naming new Mesorhizobium species isolated from Vachellia karroo root nodules.</title>
        <authorList>
            <person name="Van Lill M."/>
        </authorList>
    </citation>
    <scope>NUCLEOTIDE SEQUENCE [LARGE SCALE GENOMIC DNA]</scope>
    <source>
        <strain evidence="5 6">VK24D</strain>
    </source>
</reference>
<dbReference type="EMBL" id="JAVIIW010000016">
    <property type="protein sequence ID" value="MDX8479888.1"/>
    <property type="molecule type" value="Genomic_DNA"/>
</dbReference>
<keyword evidence="6" id="KW-1185">Reference proteome</keyword>
<proteinExistence type="predicted"/>
<dbReference type="InterPro" id="IPR003439">
    <property type="entry name" value="ABC_transporter-like_ATP-bd"/>
</dbReference>
<evidence type="ECO:0000256" key="2">
    <source>
        <dbReference type="ARBA" id="ARBA00022741"/>
    </source>
</evidence>
<evidence type="ECO:0000256" key="3">
    <source>
        <dbReference type="ARBA" id="ARBA00022840"/>
    </source>
</evidence>
<keyword evidence="3 5" id="KW-0067">ATP-binding</keyword>
<dbReference type="GO" id="GO:0005524">
    <property type="term" value="F:ATP binding"/>
    <property type="evidence" value="ECO:0007669"/>
    <property type="project" value="UniProtKB-KW"/>
</dbReference>
<feature type="domain" description="ABC transporter" evidence="4">
    <location>
        <begin position="31"/>
        <end position="279"/>
    </location>
</feature>
<dbReference type="CDD" id="cd03219">
    <property type="entry name" value="ABC_Mj1267_LivG_branched"/>
    <property type="match status" value="1"/>
</dbReference>
<dbReference type="SUPFAM" id="SSF52540">
    <property type="entry name" value="P-loop containing nucleoside triphosphate hydrolases"/>
    <property type="match status" value="1"/>
</dbReference>
<keyword evidence="1" id="KW-0813">Transport</keyword>
<dbReference type="InterPro" id="IPR027417">
    <property type="entry name" value="P-loop_NTPase"/>
</dbReference>
<sequence>METPRKRLDPRRAWEECVAVQKHMNASLPVLAAEGVSVRFGGVQALDDVSLDVGDGEICGLIGPNGAGKTTFLNAITCLSRPQRGSIQLSGRTISNAAVRDIIGLGIARTFQNVGVYGSLSVLENVMLGAHHKMGGKVVRALLNPVGAWAEEKTVRRQAEAILDELGMAALSAARADSLPYPLQKRMEIARALAAEPRLLLLDEPAGGLTHGEVSEFGRLIDAIRHNRKLSILLIEHHMGLVMSLCDRIHVFHLGRNLASGRPEEIRTNEAVIAAYLGRSE</sequence>
<accession>A0ABU4Y0Q8</accession>
<dbReference type="SMART" id="SM00382">
    <property type="entry name" value="AAA"/>
    <property type="match status" value="1"/>
</dbReference>
<evidence type="ECO:0000313" key="5">
    <source>
        <dbReference type="EMBL" id="MDX8479888.1"/>
    </source>
</evidence>
<dbReference type="PROSITE" id="PS50893">
    <property type="entry name" value="ABC_TRANSPORTER_2"/>
    <property type="match status" value="1"/>
</dbReference>
<dbReference type="Gene3D" id="3.40.50.300">
    <property type="entry name" value="P-loop containing nucleotide triphosphate hydrolases"/>
    <property type="match status" value="1"/>
</dbReference>
<keyword evidence="2" id="KW-0547">Nucleotide-binding</keyword>
<dbReference type="RefSeq" id="WP_320288203.1">
    <property type="nucleotide sequence ID" value="NZ_JAVIIW010000016.1"/>
</dbReference>
<dbReference type="PANTHER" id="PTHR45772">
    <property type="entry name" value="CONSERVED COMPONENT OF ABC TRANSPORTER FOR NATURAL AMINO ACIDS-RELATED"/>
    <property type="match status" value="1"/>
</dbReference>
<evidence type="ECO:0000259" key="4">
    <source>
        <dbReference type="PROSITE" id="PS50893"/>
    </source>
</evidence>
<evidence type="ECO:0000256" key="1">
    <source>
        <dbReference type="ARBA" id="ARBA00022448"/>
    </source>
</evidence>
<dbReference type="Pfam" id="PF00005">
    <property type="entry name" value="ABC_tran"/>
    <property type="match status" value="1"/>
</dbReference>
<dbReference type="Pfam" id="PF12399">
    <property type="entry name" value="BCA_ABC_TP_C"/>
    <property type="match status" value="1"/>
</dbReference>
<protein>
    <submittedName>
        <fullName evidence="5">ABC transporter ATP-binding protein</fullName>
    </submittedName>
</protein>
<dbReference type="Proteomes" id="UP001287059">
    <property type="component" value="Unassembled WGS sequence"/>
</dbReference>